<reference evidence="1 2" key="1">
    <citation type="journal article" date="2016" name="Genome Announc.">
        <title>Draft Genome Sequence of the Anaerobic Ammonium-Oxidizing Bacterium 'Candidatus Brocadia sp. 40'.</title>
        <authorList>
            <person name="Ali M."/>
            <person name="Haroon M.F."/>
            <person name="Narita Y."/>
            <person name="Zhang L."/>
            <person name="Rangel Shaw D."/>
            <person name="Okabe S."/>
            <person name="Saikaly P.E."/>
        </authorList>
    </citation>
    <scope>NUCLEOTIDE SEQUENCE [LARGE SCALE GENOMIC DNA]</scope>
    <source>
        <strain evidence="1 2">40</strain>
    </source>
</reference>
<name>A0A1V6M3A9_9BACT</name>
<keyword evidence="2" id="KW-1185">Reference proteome</keyword>
<sequence>MRKNMRVWSLYIQQIQTVPSFLRSLSLAGTILRSFLLVVKSKTGICVVHLFVQIEFLKKNPDWIQKSW</sequence>
<proteinExistence type="predicted"/>
<organism evidence="1 2">
    <name type="scientific">Candidatus Brocadia sapporoensis</name>
    <dbReference type="NCBI Taxonomy" id="392547"/>
    <lineage>
        <taxon>Bacteria</taxon>
        <taxon>Pseudomonadati</taxon>
        <taxon>Planctomycetota</taxon>
        <taxon>Candidatus Brocadiia</taxon>
        <taxon>Candidatus Brocadiales</taxon>
        <taxon>Candidatus Brocadiaceae</taxon>
        <taxon>Candidatus Brocadia</taxon>
    </lineage>
</organism>
<evidence type="ECO:0000313" key="1">
    <source>
        <dbReference type="EMBL" id="OQD46902.1"/>
    </source>
</evidence>
<accession>A0A1V6M3A9</accession>
<dbReference type="Proteomes" id="UP000242219">
    <property type="component" value="Unassembled WGS sequence"/>
</dbReference>
<dbReference type="AlphaFoldDB" id="A0A1V6M3A9"/>
<gene>
    <name evidence="1" type="ORF">BIY37_00390</name>
</gene>
<protein>
    <submittedName>
        <fullName evidence="1">Uncharacterized protein</fullName>
    </submittedName>
</protein>
<evidence type="ECO:0000313" key="2">
    <source>
        <dbReference type="Proteomes" id="UP000242219"/>
    </source>
</evidence>
<comment type="caution">
    <text evidence="1">The sequence shown here is derived from an EMBL/GenBank/DDBJ whole genome shotgun (WGS) entry which is preliminary data.</text>
</comment>
<dbReference type="EMBL" id="MJUW02000017">
    <property type="protein sequence ID" value="OQD46902.1"/>
    <property type="molecule type" value="Genomic_DNA"/>
</dbReference>